<dbReference type="PANTHER" id="PTHR22910:SF6">
    <property type="entry name" value="PROTEIN MGARP"/>
    <property type="match status" value="1"/>
</dbReference>
<dbReference type="Proteomes" id="UP001469553">
    <property type="component" value="Unassembled WGS sequence"/>
</dbReference>
<feature type="compositionally biased region" description="Polar residues" evidence="1">
    <location>
        <begin position="339"/>
        <end position="351"/>
    </location>
</feature>
<dbReference type="InterPro" id="IPR026093">
    <property type="entry name" value="MGARP"/>
</dbReference>
<feature type="region of interest" description="Disordered" evidence="1">
    <location>
        <begin position="75"/>
        <end position="194"/>
    </location>
</feature>
<evidence type="ECO:0000313" key="3">
    <source>
        <dbReference type="Proteomes" id="UP001469553"/>
    </source>
</evidence>
<dbReference type="EMBL" id="JAHRIP010028793">
    <property type="protein sequence ID" value="MEQ2291114.1"/>
    <property type="molecule type" value="Genomic_DNA"/>
</dbReference>
<organism evidence="2 3">
    <name type="scientific">Ameca splendens</name>
    <dbReference type="NCBI Taxonomy" id="208324"/>
    <lineage>
        <taxon>Eukaryota</taxon>
        <taxon>Metazoa</taxon>
        <taxon>Chordata</taxon>
        <taxon>Craniata</taxon>
        <taxon>Vertebrata</taxon>
        <taxon>Euteleostomi</taxon>
        <taxon>Actinopterygii</taxon>
        <taxon>Neopterygii</taxon>
        <taxon>Teleostei</taxon>
        <taxon>Neoteleostei</taxon>
        <taxon>Acanthomorphata</taxon>
        <taxon>Ovalentaria</taxon>
        <taxon>Atherinomorphae</taxon>
        <taxon>Cyprinodontiformes</taxon>
        <taxon>Goodeidae</taxon>
        <taxon>Ameca</taxon>
    </lineage>
</organism>
<sequence length="428" mass="45041">MFFRRAWQRVGPLARWLIKPISKTTAPVRHMAFGPGGSSNLAYVVLCGGGLTAAVVYAYKTVNGDTERYEDRLANMSSKEKAEVTSEAVSPAVEPAAAEEEPAPGAEITAESIPASPEPVAETSAEPTPEAALEEPAASEVSEADVTEASAEPADAEGPAPVAVEETAPEAAPEVASEAPAEDASATESAAGKALGSSTLEIINSFVDEESLVNALHQMSADGNNLNSWEGFWEPEALGAVSELSTKETAEAAVDSEEENQLRLRKEEEERATSFPEVEDNTMMSDSAPKEAISSSEAYPEDSFSSDEAWHAEEVIVTAEATKEEEETKSEEIKFGTVGKTTQLAAASTKPNLEVLSAAEPESPSSMGPVDKEEPCHNCHNCSPSSEAPPPALGEDMPAMDLAQEAKDKSSPLTKQPMENEAVATAQS</sequence>
<dbReference type="PANTHER" id="PTHR22910">
    <property type="entry name" value="PROTEIN MGARP"/>
    <property type="match status" value="1"/>
</dbReference>
<feature type="compositionally biased region" description="Basic and acidic residues" evidence="1">
    <location>
        <begin position="75"/>
        <end position="84"/>
    </location>
</feature>
<keyword evidence="3" id="KW-1185">Reference proteome</keyword>
<gene>
    <name evidence="2" type="ORF">AMECASPLE_010085</name>
</gene>
<feature type="region of interest" description="Disordered" evidence="1">
    <location>
        <begin position="250"/>
        <end position="428"/>
    </location>
</feature>
<evidence type="ECO:0000313" key="2">
    <source>
        <dbReference type="EMBL" id="MEQ2291114.1"/>
    </source>
</evidence>
<feature type="compositionally biased region" description="Basic and acidic residues" evidence="1">
    <location>
        <begin position="260"/>
        <end position="272"/>
    </location>
</feature>
<comment type="caution">
    <text evidence="2">The sequence shown here is derived from an EMBL/GenBank/DDBJ whole genome shotgun (WGS) entry which is preliminary data.</text>
</comment>
<feature type="compositionally biased region" description="Low complexity" evidence="1">
    <location>
        <begin position="103"/>
        <end position="141"/>
    </location>
</feature>
<proteinExistence type="predicted"/>
<feature type="compositionally biased region" description="Low complexity" evidence="1">
    <location>
        <begin position="87"/>
        <end position="96"/>
    </location>
</feature>
<accession>A0ABV0YBC3</accession>
<feature type="compositionally biased region" description="Low complexity" evidence="1">
    <location>
        <begin position="148"/>
        <end position="192"/>
    </location>
</feature>
<name>A0ABV0YBC3_9TELE</name>
<evidence type="ECO:0008006" key="4">
    <source>
        <dbReference type="Google" id="ProtNLM"/>
    </source>
</evidence>
<reference evidence="2 3" key="1">
    <citation type="submission" date="2021-06" db="EMBL/GenBank/DDBJ databases">
        <authorList>
            <person name="Palmer J.M."/>
        </authorList>
    </citation>
    <scope>NUCLEOTIDE SEQUENCE [LARGE SCALE GENOMIC DNA]</scope>
    <source>
        <strain evidence="2 3">AS_MEX2019</strain>
        <tissue evidence="2">Muscle</tissue>
    </source>
</reference>
<evidence type="ECO:0000256" key="1">
    <source>
        <dbReference type="SAM" id="MobiDB-lite"/>
    </source>
</evidence>
<protein>
    <recommendedName>
        <fullName evidence="4">Protein MGARP</fullName>
    </recommendedName>
</protein>